<evidence type="ECO:0000256" key="1">
    <source>
        <dbReference type="SAM" id="MobiDB-lite"/>
    </source>
</evidence>
<dbReference type="Proteomes" id="UP001259832">
    <property type="component" value="Unassembled WGS sequence"/>
</dbReference>
<name>A0AAD9G4S1_9STRA</name>
<dbReference type="PROSITE" id="PS50020">
    <property type="entry name" value="WW_DOMAIN_2"/>
    <property type="match status" value="1"/>
</dbReference>
<protein>
    <recommendedName>
        <fullName evidence="2">WW domain-containing protein</fullName>
    </recommendedName>
</protein>
<feature type="compositionally biased region" description="Basic and acidic residues" evidence="1">
    <location>
        <begin position="1"/>
        <end position="11"/>
    </location>
</feature>
<evidence type="ECO:0000313" key="4">
    <source>
        <dbReference type="Proteomes" id="UP001259832"/>
    </source>
</evidence>
<proteinExistence type="predicted"/>
<organism evidence="3 4">
    <name type="scientific">Phytophthora citrophthora</name>
    <dbReference type="NCBI Taxonomy" id="4793"/>
    <lineage>
        <taxon>Eukaryota</taxon>
        <taxon>Sar</taxon>
        <taxon>Stramenopiles</taxon>
        <taxon>Oomycota</taxon>
        <taxon>Peronosporomycetes</taxon>
        <taxon>Peronosporales</taxon>
        <taxon>Peronosporaceae</taxon>
        <taxon>Phytophthora</taxon>
    </lineage>
</organism>
<dbReference type="SUPFAM" id="SSF51045">
    <property type="entry name" value="WW domain"/>
    <property type="match status" value="1"/>
</dbReference>
<evidence type="ECO:0000313" key="3">
    <source>
        <dbReference type="EMBL" id="KAK1931650.1"/>
    </source>
</evidence>
<dbReference type="Pfam" id="PF00397">
    <property type="entry name" value="WW"/>
    <property type="match status" value="1"/>
</dbReference>
<accession>A0AAD9G4S1</accession>
<dbReference type="InterPro" id="IPR001202">
    <property type="entry name" value="WW_dom"/>
</dbReference>
<feature type="region of interest" description="Disordered" evidence="1">
    <location>
        <begin position="1"/>
        <end position="33"/>
    </location>
</feature>
<dbReference type="Gene3D" id="2.20.70.10">
    <property type="match status" value="1"/>
</dbReference>
<reference evidence="3" key="1">
    <citation type="submission" date="2023-08" db="EMBL/GenBank/DDBJ databases">
        <title>Reference Genome Resource for the Citrus Pathogen Phytophthora citrophthora.</title>
        <authorList>
            <person name="Moller H."/>
            <person name="Coetzee B."/>
            <person name="Rose L.J."/>
            <person name="Van Niekerk J.M."/>
        </authorList>
    </citation>
    <scope>NUCLEOTIDE SEQUENCE</scope>
    <source>
        <strain evidence="3">STE-U-9442</strain>
    </source>
</reference>
<keyword evidence="4" id="KW-1185">Reference proteome</keyword>
<feature type="compositionally biased region" description="Polar residues" evidence="1">
    <location>
        <begin position="13"/>
        <end position="33"/>
    </location>
</feature>
<sequence>MRSSVREDKTKKVSPSATSVSKATGELMSSRQGEWQRVQDAQGRYFYVNHATREVRLRLARGSMLLPGF</sequence>
<dbReference type="InterPro" id="IPR036020">
    <property type="entry name" value="WW_dom_sf"/>
</dbReference>
<dbReference type="CDD" id="cd00201">
    <property type="entry name" value="WW"/>
    <property type="match status" value="1"/>
</dbReference>
<gene>
    <name evidence="3" type="ORF">P3T76_012979</name>
</gene>
<dbReference type="AlphaFoldDB" id="A0AAD9G4S1"/>
<comment type="caution">
    <text evidence="3">The sequence shown here is derived from an EMBL/GenBank/DDBJ whole genome shotgun (WGS) entry which is preliminary data.</text>
</comment>
<evidence type="ECO:0000259" key="2">
    <source>
        <dbReference type="PROSITE" id="PS50020"/>
    </source>
</evidence>
<dbReference type="EMBL" id="JASMQC010000033">
    <property type="protein sequence ID" value="KAK1931650.1"/>
    <property type="molecule type" value="Genomic_DNA"/>
</dbReference>
<feature type="domain" description="WW" evidence="2">
    <location>
        <begin position="29"/>
        <end position="54"/>
    </location>
</feature>